<name>B4JEB9_DROGR</name>
<evidence type="ECO:0000313" key="4">
    <source>
        <dbReference type="Proteomes" id="UP000001070"/>
    </source>
</evidence>
<gene>
    <name evidence="3" type="primary">Dgri\GH10398</name>
    <name evidence="3" type="ORF">Dgri_GH10398</name>
</gene>
<dbReference type="InParanoid" id="B4JEB9"/>
<evidence type="ECO:0000256" key="2">
    <source>
        <dbReference type="SAM" id="MobiDB-lite"/>
    </source>
</evidence>
<evidence type="ECO:0000256" key="1">
    <source>
        <dbReference type="ARBA" id="ARBA00006062"/>
    </source>
</evidence>
<proteinExistence type="inferred from homology"/>
<dbReference type="PANTHER" id="PTHR16284:SF13">
    <property type="entry name" value="PROTEIN CDV3 HOMOLOG"/>
    <property type="match status" value="1"/>
</dbReference>
<dbReference type="AlphaFoldDB" id="B4JEB9"/>
<dbReference type="HOGENOM" id="CLU_101918_0_0_1"/>
<feature type="region of interest" description="Disordered" evidence="2">
    <location>
        <begin position="174"/>
        <end position="198"/>
    </location>
</feature>
<dbReference type="STRING" id="7222.B4JEB9"/>
<dbReference type="GO" id="GO:0005737">
    <property type="term" value="C:cytoplasm"/>
    <property type="evidence" value="ECO:0007669"/>
    <property type="project" value="TreeGrafter"/>
</dbReference>
<organism evidence="4">
    <name type="scientific">Drosophila grimshawi</name>
    <name type="common">Hawaiian fruit fly</name>
    <name type="synonym">Idiomyia grimshawi</name>
    <dbReference type="NCBI Taxonomy" id="7222"/>
    <lineage>
        <taxon>Eukaryota</taxon>
        <taxon>Metazoa</taxon>
        <taxon>Ecdysozoa</taxon>
        <taxon>Arthropoda</taxon>
        <taxon>Hexapoda</taxon>
        <taxon>Insecta</taxon>
        <taxon>Pterygota</taxon>
        <taxon>Neoptera</taxon>
        <taxon>Endopterygota</taxon>
        <taxon>Diptera</taxon>
        <taxon>Brachycera</taxon>
        <taxon>Muscomorpha</taxon>
        <taxon>Ephydroidea</taxon>
        <taxon>Drosophilidae</taxon>
        <taxon>Drosophila</taxon>
        <taxon>Hawaiian Drosophila</taxon>
    </lineage>
</organism>
<comment type="similarity">
    <text evidence="1">Belongs to the CDV3 family.</text>
</comment>
<dbReference type="EMBL" id="CH916368">
    <property type="protein sequence ID" value="EDW03639.1"/>
    <property type="molecule type" value="Genomic_DNA"/>
</dbReference>
<dbReference type="PhylomeDB" id="B4JEB9"/>
<dbReference type="Proteomes" id="UP000001070">
    <property type="component" value="Unassembled WGS sequence"/>
</dbReference>
<evidence type="ECO:0000313" key="3">
    <source>
        <dbReference type="EMBL" id="EDW03639.1"/>
    </source>
</evidence>
<reference evidence="3 4" key="1">
    <citation type="journal article" date="2007" name="Nature">
        <title>Evolution of genes and genomes on the Drosophila phylogeny.</title>
        <authorList>
            <consortium name="Drosophila 12 Genomes Consortium"/>
            <person name="Clark A.G."/>
            <person name="Eisen M.B."/>
            <person name="Smith D.R."/>
            <person name="Bergman C.M."/>
            <person name="Oliver B."/>
            <person name="Markow T.A."/>
            <person name="Kaufman T.C."/>
            <person name="Kellis M."/>
            <person name="Gelbart W."/>
            <person name="Iyer V.N."/>
            <person name="Pollard D.A."/>
            <person name="Sackton T.B."/>
            <person name="Larracuente A.M."/>
            <person name="Singh N.D."/>
            <person name="Abad J.P."/>
            <person name="Abt D.N."/>
            <person name="Adryan B."/>
            <person name="Aguade M."/>
            <person name="Akashi H."/>
            <person name="Anderson W.W."/>
            <person name="Aquadro C.F."/>
            <person name="Ardell D.H."/>
            <person name="Arguello R."/>
            <person name="Artieri C.G."/>
            <person name="Barbash D.A."/>
            <person name="Barker D."/>
            <person name="Barsanti P."/>
            <person name="Batterham P."/>
            <person name="Batzoglou S."/>
            <person name="Begun D."/>
            <person name="Bhutkar A."/>
            <person name="Blanco E."/>
            <person name="Bosak S.A."/>
            <person name="Bradley R.K."/>
            <person name="Brand A.D."/>
            <person name="Brent M.R."/>
            <person name="Brooks A.N."/>
            <person name="Brown R.H."/>
            <person name="Butlin R.K."/>
            <person name="Caggese C."/>
            <person name="Calvi B.R."/>
            <person name="Bernardo de Carvalho A."/>
            <person name="Caspi A."/>
            <person name="Castrezana S."/>
            <person name="Celniker S.E."/>
            <person name="Chang J.L."/>
            <person name="Chapple C."/>
            <person name="Chatterji S."/>
            <person name="Chinwalla A."/>
            <person name="Civetta A."/>
            <person name="Clifton S.W."/>
            <person name="Comeron J.M."/>
            <person name="Costello J.C."/>
            <person name="Coyne J.A."/>
            <person name="Daub J."/>
            <person name="David R.G."/>
            <person name="Delcher A.L."/>
            <person name="Delehaunty K."/>
            <person name="Do C.B."/>
            <person name="Ebling H."/>
            <person name="Edwards K."/>
            <person name="Eickbush T."/>
            <person name="Evans J.D."/>
            <person name="Filipski A."/>
            <person name="Findeiss S."/>
            <person name="Freyhult E."/>
            <person name="Fulton L."/>
            <person name="Fulton R."/>
            <person name="Garcia A.C."/>
            <person name="Gardiner A."/>
            <person name="Garfield D.A."/>
            <person name="Garvin B.E."/>
            <person name="Gibson G."/>
            <person name="Gilbert D."/>
            <person name="Gnerre S."/>
            <person name="Godfrey J."/>
            <person name="Good R."/>
            <person name="Gotea V."/>
            <person name="Gravely B."/>
            <person name="Greenberg A.J."/>
            <person name="Griffiths-Jones S."/>
            <person name="Gross S."/>
            <person name="Guigo R."/>
            <person name="Gustafson E.A."/>
            <person name="Haerty W."/>
            <person name="Hahn M.W."/>
            <person name="Halligan D.L."/>
            <person name="Halpern A.L."/>
            <person name="Halter G.M."/>
            <person name="Han M.V."/>
            <person name="Heger A."/>
            <person name="Hillier L."/>
            <person name="Hinrichs A.S."/>
            <person name="Holmes I."/>
            <person name="Hoskins R.A."/>
            <person name="Hubisz M.J."/>
            <person name="Hultmark D."/>
            <person name="Huntley M.A."/>
            <person name="Jaffe D.B."/>
            <person name="Jagadeeshan S."/>
            <person name="Jeck W.R."/>
            <person name="Johnson J."/>
            <person name="Jones C.D."/>
            <person name="Jordan W.C."/>
            <person name="Karpen G.H."/>
            <person name="Kataoka E."/>
            <person name="Keightley P.D."/>
            <person name="Kheradpour P."/>
            <person name="Kirkness E.F."/>
            <person name="Koerich L.B."/>
            <person name="Kristiansen K."/>
            <person name="Kudrna D."/>
            <person name="Kulathinal R.J."/>
            <person name="Kumar S."/>
            <person name="Kwok R."/>
            <person name="Lander E."/>
            <person name="Langley C.H."/>
            <person name="Lapoint R."/>
            <person name="Lazzaro B.P."/>
            <person name="Lee S.J."/>
            <person name="Levesque L."/>
            <person name="Li R."/>
            <person name="Lin C.F."/>
            <person name="Lin M.F."/>
            <person name="Lindblad-Toh K."/>
            <person name="Llopart A."/>
            <person name="Long M."/>
            <person name="Low L."/>
            <person name="Lozovsky E."/>
            <person name="Lu J."/>
            <person name="Luo M."/>
            <person name="Machado C.A."/>
            <person name="Makalowski W."/>
            <person name="Marzo M."/>
            <person name="Matsuda M."/>
            <person name="Matzkin L."/>
            <person name="McAllister B."/>
            <person name="McBride C.S."/>
            <person name="McKernan B."/>
            <person name="McKernan K."/>
            <person name="Mendez-Lago M."/>
            <person name="Minx P."/>
            <person name="Mollenhauer M.U."/>
            <person name="Montooth K."/>
            <person name="Mount S.M."/>
            <person name="Mu X."/>
            <person name="Myers E."/>
            <person name="Negre B."/>
            <person name="Newfeld S."/>
            <person name="Nielsen R."/>
            <person name="Noor M.A."/>
            <person name="O'Grady P."/>
            <person name="Pachter L."/>
            <person name="Papaceit M."/>
            <person name="Parisi M.J."/>
            <person name="Parisi M."/>
            <person name="Parts L."/>
            <person name="Pedersen J.S."/>
            <person name="Pesole G."/>
            <person name="Phillippy A.M."/>
            <person name="Ponting C.P."/>
            <person name="Pop M."/>
            <person name="Porcelli D."/>
            <person name="Powell J.R."/>
            <person name="Prohaska S."/>
            <person name="Pruitt K."/>
            <person name="Puig M."/>
            <person name="Quesneville H."/>
            <person name="Ram K.R."/>
            <person name="Rand D."/>
            <person name="Rasmussen M.D."/>
            <person name="Reed L.K."/>
            <person name="Reenan R."/>
            <person name="Reily A."/>
            <person name="Remington K.A."/>
            <person name="Rieger T.T."/>
            <person name="Ritchie M.G."/>
            <person name="Robin C."/>
            <person name="Rogers Y.H."/>
            <person name="Rohde C."/>
            <person name="Rozas J."/>
            <person name="Rubenfield M.J."/>
            <person name="Ruiz A."/>
            <person name="Russo S."/>
            <person name="Salzberg S.L."/>
            <person name="Sanchez-Gracia A."/>
            <person name="Saranga D.J."/>
            <person name="Sato H."/>
            <person name="Schaeffer S.W."/>
            <person name="Schatz M.C."/>
            <person name="Schlenke T."/>
            <person name="Schwartz R."/>
            <person name="Segarra C."/>
            <person name="Singh R.S."/>
            <person name="Sirot L."/>
            <person name="Sirota M."/>
            <person name="Sisneros N.B."/>
            <person name="Smith C.D."/>
            <person name="Smith T.F."/>
            <person name="Spieth J."/>
            <person name="Stage D.E."/>
            <person name="Stark A."/>
            <person name="Stephan W."/>
            <person name="Strausberg R.L."/>
            <person name="Strempel S."/>
            <person name="Sturgill D."/>
            <person name="Sutton G."/>
            <person name="Sutton G.G."/>
            <person name="Tao W."/>
            <person name="Teichmann S."/>
            <person name="Tobari Y.N."/>
            <person name="Tomimura Y."/>
            <person name="Tsolas J.M."/>
            <person name="Valente V.L."/>
            <person name="Venter E."/>
            <person name="Venter J.C."/>
            <person name="Vicario S."/>
            <person name="Vieira F.G."/>
            <person name="Vilella A.J."/>
            <person name="Villasante A."/>
            <person name="Walenz B."/>
            <person name="Wang J."/>
            <person name="Wasserman M."/>
            <person name="Watts T."/>
            <person name="Wilson D."/>
            <person name="Wilson R.K."/>
            <person name="Wing R.A."/>
            <person name="Wolfner M.F."/>
            <person name="Wong A."/>
            <person name="Wong G.K."/>
            <person name="Wu C.I."/>
            <person name="Wu G."/>
            <person name="Yamamoto D."/>
            <person name="Yang H.P."/>
            <person name="Yang S.P."/>
            <person name="Yorke J.A."/>
            <person name="Yoshida K."/>
            <person name="Zdobnov E."/>
            <person name="Zhang P."/>
            <person name="Zhang Y."/>
            <person name="Zimin A.V."/>
            <person name="Baldwin J."/>
            <person name="Abdouelleil A."/>
            <person name="Abdulkadir J."/>
            <person name="Abebe A."/>
            <person name="Abera B."/>
            <person name="Abreu J."/>
            <person name="Acer S.C."/>
            <person name="Aftuck L."/>
            <person name="Alexander A."/>
            <person name="An P."/>
            <person name="Anderson E."/>
            <person name="Anderson S."/>
            <person name="Arachi H."/>
            <person name="Azer M."/>
            <person name="Bachantsang P."/>
            <person name="Barry A."/>
            <person name="Bayul T."/>
            <person name="Berlin A."/>
            <person name="Bessette D."/>
            <person name="Bloom T."/>
            <person name="Blye J."/>
            <person name="Boguslavskiy L."/>
            <person name="Bonnet C."/>
            <person name="Boukhgalter B."/>
            <person name="Bourzgui I."/>
            <person name="Brown A."/>
            <person name="Cahill P."/>
            <person name="Channer S."/>
            <person name="Cheshatsang Y."/>
            <person name="Chuda L."/>
            <person name="Citroen M."/>
            <person name="Collymore A."/>
            <person name="Cooke P."/>
            <person name="Costello M."/>
            <person name="D'Aco K."/>
            <person name="Daza R."/>
            <person name="De Haan G."/>
            <person name="DeGray S."/>
            <person name="DeMaso C."/>
            <person name="Dhargay N."/>
            <person name="Dooley K."/>
            <person name="Dooley E."/>
            <person name="Doricent M."/>
            <person name="Dorje P."/>
            <person name="Dorjee K."/>
            <person name="Dupes A."/>
            <person name="Elong R."/>
            <person name="Falk J."/>
            <person name="Farina A."/>
            <person name="Faro S."/>
            <person name="Ferguson D."/>
            <person name="Fisher S."/>
            <person name="Foley C.D."/>
            <person name="Franke A."/>
            <person name="Friedrich D."/>
            <person name="Gadbois L."/>
            <person name="Gearin G."/>
            <person name="Gearin C.R."/>
            <person name="Giannoukos G."/>
            <person name="Goode T."/>
            <person name="Graham J."/>
            <person name="Grandbois E."/>
            <person name="Grewal S."/>
            <person name="Gyaltsen K."/>
            <person name="Hafez N."/>
            <person name="Hagos B."/>
            <person name="Hall J."/>
            <person name="Henson C."/>
            <person name="Hollinger A."/>
            <person name="Honan T."/>
            <person name="Huard M.D."/>
            <person name="Hughes L."/>
            <person name="Hurhula B."/>
            <person name="Husby M.E."/>
            <person name="Kamat A."/>
            <person name="Kanga B."/>
            <person name="Kashin S."/>
            <person name="Khazanovich D."/>
            <person name="Kisner P."/>
            <person name="Lance K."/>
            <person name="Lara M."/>
            <person name="Lee W."/>
            <person name="Lennon N."/>
            <person name="Letendre F."/>
            <person name="LeVine R."/>
            <person name="Lipovsky A."/>
            <person name="Liu X."/>
            <person name="Liu J."/>
            <person name="Liu S."/>
            <person name="Lokyitsang T."/>
            <person name="Lokyitsang Y."/>
            <person name="Lubonja R."/>
            <person name="Lui A."/>
            <person name="MacDonald P."/>
            <person name="Magnisalis V."/>
            <person name="Maru K."/>
            <person name="Matthews C."/>
            <person name="McCusker W."/>
            <person name="McDonough S."/>
            <person name="Mehta T."/>
            <person name="Meldrim J."/>
            <person name="Meneus L."/>
            <person name="Mihai O."/>
            <person name="Mihalev A."/>
            <person name="Mihova T."/>
            <person name="Mittelman R."/>
            <person name="Mlenga V."/>
            <person name="Montmayeur A."/>
            <person name="Mulrain L."/>
            <person name="Navidi A."/>
            <person name="Naylor J."/>
            <person name="Negash T."/>
            <person name="Nguyen T."/>
            <person name="Nguyen N."/>
            <person name="Nicol R."/>
            <person name="Norbu C."/>
            <person name="Norbu N."/>
            <person name="Novod N."/>
            <person name="O'Neill B."/>
            <person name="Osman S."/>
            <person name="Markiewicz E."/>
            <person name="Oyono O.L."/>
            <person name="Patti C."/>
            <person name="Phunkhang P."/>
            <person name="Pierre F."/>
            <person name="Priest M."/>
            <person name="Raghuraman S."/>
            <person name="Rege F."/>
            <person name="Reyes R."/>
            <person name="Rise C."/>
            <person name="Rogov P."/>
            <person name="Ross K."/>
            <person name="Ryan E."/>
            <person name="Settipalli S."/>
            <person name="Shea T."/>
            <person name="Sherpa N."/>
            <person name="Shi L."/>
            <person name="Shih D."/>
            <person name="Sparrow T."/>
            <person name="Spaulding J."/>
            <person name="Stalker J."/>
            <person name="Stange-Thomann N."/>
            <person name="Stavropoulos S."/>
            <person name="Stone C."/>
            <person name="Strader C."/>
            <person name="Tesfaye S."/>
            <person name="Thomson T."/>
            <person name="Thoulutsang Y."/>
            <person name="Thoulutsang D."/>
            <person name="Topham K."/>
            <person name="Topping I."/>
            <person name="Tsamla T."/>
            <person name="Vassiliev H."/>
            <person name="Vo A."/>
            <person name="Wangchuk T."/>
            <person name="Wangdi T."/>
            <person name="Weiand M."/>
            <person name="Wilkinson J."/>
            <person name="Wilson A."/>
            <person name="Yadav S."/>
            <person name="Young G."/>
            <person name="Yu Q."/>
            <person name="Zembek L."/>
            <person name="Zhong D."/>
            <person name="Zimmer A."/>
            <person name="Zwirko Z."/>
            <person name="Jaffe D.B."/>
            <person name="Alvarez P."/>
            <person name="Brockman W."/>
            <person name="Butler J."/>
            <person name="Chin C."/>
            <person name="Gnerre S."/>
            <person name="Grabherr M."/>
            <person name="Kleber M."/>
            <person name="Mauceli E."/>
            <person name="MacCallum I."/>
        </authorList>
    </citation>
    <scope>NUCLEOTIDE SEQUENCE [LARGE SCALE GENOMIC DNA]</scope>
    <source>
        <strain evidence="4">Tucson 15287-2541.00</strain>
    </source>
</reference>
<dbReference type="KEGG" id="dgr:6561492"/>
<sequence>MSSLDDFFAKKDRKKSATKTNLLAADELYRTLEETVKAPKEVDSKDKLQFEVINSTKAALAFGIRFSDEAVDEEDEWCDFTEDHDQPFPKLKRNSRLALSPTAAVANEDVPLSVDHCHIEDTGGDGLDVGQCTDELYKSACPWLMLQPIQAVDLQSVKKHEVYVPPALRQSQGDFSVRRGKQLSAVPEKPAKGQAPDLNNVEFFPSLCRSRTAKRAK</sequence>
<dbReference type="PANTHER" id="PTHR16284">
    <property type="entry name" value="PROTEIN CDV3 HOMOLOG"/>
    <property type="match status" value="1"/>
</dbReference>
<dbReference type="InterPro" id="IPR026806">
    <property type="entry name" value="CDV3"/>
</dbReference>
<accession>B4JEB9</accession>
<dbReference type="FunCoup" id="B4JEB9">
    <property type="interactions" value="45"/>
</dbReference>
<dbReference type="eggNOG" id="ENOG502T8T0">
    <property type="taxonomic scope" value="Eukaryota"/>
</dbReference>
<keyword evidence="4" id="KW-1185">Reference proteome</keyword>
<dbReference type="OrthoDB" id="7866787at2759"/>
<protein>
    <submittedName>
        <fullName evidence="3">GH10398</fullName>
    </submittedName>
</protein>
<dbReference type="OMA" id="CDFTEEH"/>